<dbReference type="PANTHER" id="PTHR10948">
    <property type="entry name" value="TRANSPOSASE"/>
    <property type="match status" value="1"/>
</dbReference>
<dbReference type="AlphaFoldDB" id="A0A1U7DD72"/>
<dbReference type="InterPro" id="IPR012337">
    <property type="entry name" value="RNaseH-like_sf"/>
</dbReference>
<dbReference type="PROSITE" id="PS50994">
    <property type="entry name" value="INTEGRASE"/>
    <property type="match status" value="1"/>
</dbReference>
<dbReference type="GO" id="GO:0004803">
    <property type="term" value="F:transposase activity"/>
    <property type="evidence" value="ECO:0007669"/>
    <property type="project" value="TreeGrafter"/>
</dbReference>
<dbReference type="GO" id="GO:0015074">
    <property type="term" value="P:DNA integration"/>
    <property type="evidence" value="ECO:0007669"/>
    <property type="project" value="InterPro"/>
</dbReference>
<gene>
    <name evidence="3" type="ORF">Ga0080559_TMP13</name>
</gene>
<dbReference type="GO" id="GO:0032196">
    <property type="term" value="P:transposition"/>
    <property type="evidence" value="ECO:0007669"/>
    <property type="project" value="TreeGrafter"/>
</dbReference>
<sequence>MLFKQSLGQTNVTSLVERVSRFTVLLKNANRRTKPVMTKIVKAVRDLPVAGRRSITFDRGTEFVSWPHLQAQLGTQTWFCDPSSPWQKGTVENTNRRLRRWLPRQRDVAAMTELELKQLCDQLNKTPRLSSAGLTQRSPGAIKTDSRGAL</sequence>
<dbReference type="InterPro" id="IPR001584">
    <property type="entry name" value="Integrase_cat-core"/>
</dbReference>
<dbReference type="InterPro" id="IPR036397">
    <property type="entry name" value="RNaseH_sf"/>
</dbReference>
<dbReference type="NCBIfam" id="NF033563">
    <property type="entry name" value="transpos_IS30"/>
    <property type="match status" value="1"/>
</dbReference>
<keyword evidence="3" id="KW-0614">Plasmid</keyword>
<dbReference type="InterPro" id="IPR053392">
    <property type="entry name" value="Transposase_IS30-like"/>
</dbReference>
<dbReference type="EMBL" id="CP014800">
    <property type="protein sequence ID" value="APX26114.1"/>
    <property type="molecule type" value="Genomic_DNA"/>
</dbReference>
<dbReference type="SUPFAM" id="SSF53098">
    <property type="entry name" value="Ribonuclease H-like"/>
    <property type="match status" value="1"/>
</dbReference>
<dbReference type="GO" id="GO:0003676">
    <property type="term" value="F:nucleic acid binding"/>
    <property type="evidence" value="ECO:0007669"/>
    <property type="project" value="InterPro"/>
</dbReference>
<dbReference type="Proteomes" id="UP000186559">
    <property type="component" value="Plasmid pTPRO4"/>
</dbReference>
<dbReference type="Gene3D" id="3.30.420.10">
    <property type="entry name" value="Ribonuclease H-like superfamily/Ribonuclease H"/>
    <property type="match status" value="1"/>
</dbReference>
<evidence type="ECO:0000259" key="2">
    <source>
        <dbReference type="PROSITE" id="PS50994"/>
    </source>
</evidence>
<keyword evidence="4" id="KW-1185">Reference proteome</keyword>
<evidence type="ECO:0000313" key="3">
    <source>
        <dbReference type="EMBL" id="APX26114.1"/>
    </source>
</evidence>
<dbReference type="KEGG" id="tpro:Ga0080559_TMP13"/>
<organism evidence="3 4">
    <name type="scientific">Salipiger profundus</name>
    <dbReference type="NCBI Taxonomy" id="1229727"/>
    <lineage>
        <taxon>Bacteria</taxon>
        <taxon>Pseudomonadati</taxon>
        <taxon>Pseudomonadota</taxon>
        <taxon>Alphaproteobacteria</taxon>
        <taxon>Rhodobacterales</taxon>
        <taxon>Roseobacteraceae</taxon>
        <taxon>Salipiger</taxon>
    </lineage>
</organism>
<name>A0A1U7DD72_9RHOB</name>
<evidence type="ECO:0000256" key="1">
    <source>
        <dbReference type="SAM" id="MobiDB-lite"/>
    </source>
</evidence>
<protein>
    <submittedName>
        <fullName evidence="3">Integrase family protein</fullName>
    </submittedName>
</protein>
<accession>A0A1U7DD72</accession>
<dbReference type="GO" id="GO:0005829">
    <property type="term" value="C:cytosol"/>
    <property type="evidence" value="ECO:0007669"/>
    <property type="project" value="TreeGrafter"/>
</dbReference>
<proteinExistence type="predicted"/>
<evidence type="ECO:0000313" key="4">
    <source>
        <dbReference type="Proteomes" id="UP000186559"/>
    </source>
</evidence>
<feature type="region of interest" description="Disordered" evidence="1">
    <location>
        <begin position="130"/>
        <end position="150"/>
    </location>
</feature>
<dbReference type="PANTHER" id="PTHR10948:SF23">
    <property type="entry name" value="TRANSPOSASE INSI FOR INSERTION SEQUENCE ELEMENT IS30A-RELATED"/>
    <property type="match status" value="1"/>
</dbReference>
<dbReference type="InterPro" id="IPR051917">
    <property type="entry name" value="Transposase-Integrase"/>
</dbReference>
<feature type="domain" description="Integrase catalytic" evidence="2">
    <location>
        <begin position="1"/>
        <end position="147"/>
    </location>
</feature>
<geneLocation type="plasmid" evidence="4">
    <name>ptpro4</name>
</geneLocation>
<reference evidence="3 4" key="1">
    <citation type="submission" date="2016-03" db="EMBL/GenBank/DDBJ databases">
        <title>Deep-sea bacteria in the southern Pacific.</title>
        <authorList>
            <person name="Tang K."/>
        </authorList>
    </citation>
    <scope>NUCLEOTIDE SEQUENCE [LARGE SCALE GENOMIC DNA]</scope>
    <source>
        <strain evidence="3 4">JLT2016</strain>
        <plasmid evidence="4">Plasmid ptpro4</plasmid>
    </source>
</reference>